<evidence type="ECO:0000256" key="3">
    <source>
        <dbReference type="ARBA" id="ARBA00022448"/>
    </source>
</evidence>
<dbReference type="InterPro" id="IPR004626">
    <property type="entry name" value="RarD"/>
</dbReference>
<feature type="transmembrane region" description="Helical" evidence="8">
    <location>
        <begin position="202"/>
        <end position="221"/>
    </location>
</feature>
<comment type="subcellular location">
    <subcellularLocation>
        <location evidence="1">Cell membrane</location>
        <topology evidence="1">Multi-pass membrane protein</topology>
    </subcellularLocation>
</comment>
<evidence type="ECO:0000256" key="4">
    <source>
        <dbReference type="ARBA" id="ARBA00022475"/>
    </source>
</evidence>
<feature type="transmembrane region" description="Helical" evidence="8">
    <location>
        <begin position="142"/>
        <end position="159"/>
    </location>
</feature>
<keyword evidence="6 8" id="KW-1133">Transmembrane helix</keyword>
<dbReference type="InterPro" id="IPR037185">
    <property type="entry name" value="EmrE-like"/>
</dbReference>
<feature type="transmembrane region" description="Helical" evidence="8">
    <location>
        <begin position="171"/>
        <end position="190"/>
    </location>
</feature>
<comment type="similarity">
    <text evidence="2">Belongs to the EamA transporter family.</text>
</comment>
<dbReference type="NCBIfam" id="TIGR00688">
    <property type="entry name" value="rarD"/>
    <property type="match status" value="1"/>
</dbReference>
<organism evidence="9 10">
    <name type="scientific">Alginatibacterium sediminis</name>
    <dbReference type="NCBI Taxonomy" id="2164068"/>
    <lineage>
        <taxon>Bacteria</taxon>
        <taxon>Pseudomonadati</taxon>
        <taxon>Pseudomonadota</taxon>
        <taxon>Gammaproteobacteria</taxon>
        <taxon>Alteromonadales</taxon>
        <taxon>Alteromonadaceae</taxon>
        <taxon>Alginatibacterium</taxon>
    </lineage>
</organism>
<reference evidence="9 10" key="1">
    <citation type="submission" date="2018-09" db="EMBL/GenBank/DDBJ databases">
        <authorList>
            <person name="Wang Z."/>
        </authorList>
    </citation>
    <scope>NUCLEOTIDE SEQUENCE [LARGE SCALE GENOMIC DNA]</scope>
    <source>
        <strain evidence="9 10">ALS 81</strain>
    </source>
</reference>
<dbReference type="OrthoDB" id="3250831at2"/>
<name>A0A420EID9_9ALTE</name>
<comment type="caution">
    <text evidence="9">The sequence shown here is derived from an EMBL/GenBank/DDBJ whole genome shotgun (WGS) entry which is preliminary data.</text>
</comment>
<feature type="transmembrane region" description="Helical" evidence="8">
    <location>
        <begin position="64"/>
        <end position="85"/>
    </location>
</feature>
<dbReference type="Proteomes" id="UP000286482">
    <property type="component" value="Unassembled WGS sequence"/>
</dbReference>
<protein>
    <submittedName>
        <fullName evidence="9">EamA family transporter RarD</fullName>
    </submittedName>
</protein>
<keyword evidence="7 8" id="KW-0472">Membrane</keyword>
<dbReference type="SUPFAM" id="SSF103481">
    <property type="entry name" value="Multidrug resistance efflux transporter EmrE"/>
    <property type="match status" value="2"/>
</dbReference>
<gene>
    <name evidence="9" type="primary">rarD</name>
    <name evidence="9" type="ORF">DBZ36_04430</name>
</gene>
<evidence type="ECO:0000256" key="8">
    <source>
        <dbReference type="SAM" id="Phobius"/>
    </source>
</evidence>
<sequence>MASINASCLFALFPAYVLLMPEQAQSGNWLAAQRIVWSCVILMFGLGYFGQFKQLLALVRQWRMYPIYALAALLVGCQFWLFLWAPTQGQTLSVALGYFALPLVLVVVGRFVYQERLRFLQWIAVAIASCGVAYAYLLAQGLSWIVLMVALGYPMYFMLRRRYPLPSHLAFSLDNLFLLPVAIIYILSFHSQIIAFEAFSAWIYYLGLGVLGSISMLLFLLASRSLSLTIFGLMSYLEPTLVFAVGWLLGERLDPGQWPIYLLIVLALLVLATDGLIHIYQQRRAVRPSQ</sequence>
<evidence type="ECO:0000313" key="9">
    <source>
        <dbReference type="EMBL" id="RKF20455.1"/>
    </source>
</evidence>
<feature type="transmembrane region" description="Helical" evidence="8">
    <location>
        <begin position="260"/>
        <end position="280"/>
    </location>
</feature>
<feature type="transmembrane region" description="Helical" evidence="8">
    <location>
        <begin position="119"/>
        <end position="136"/>
    </location>
</feature>
<dbReference type="GO" id="GO:0005886">
    <property type="term" value="C:plasma membrane"/>
    <property type="evidence" value="ECO:0007669"/>
    <property type="project" value="UniProtKB-SubCell"/>
</dbReference>
<keyword evidence="5 8" id="KW-0812">Transmembrane</keyword>
<evidence type="ECO:0000256" key="2">
    <source>
        <dbReference type="ARBA" id="ARBA00007362"/>
    </source>
</evidence>
<feature type="transmembrane region" description="Helical" evidence="8">
    <location>
        <begin position="34"/>
        <end position="52"/>
    </location>
</feature>
<dbReference type="AlphaFoldDB" id="A0A420EID9"/>
<evidence type="ECO:0000256" key="7">
    <source>
        <dbReference type="ARBA" id="ARBA00023136"/>
    </source>
</evidence>
<evidence type="ECO:0000256" key="5">
    <source>
        <dbReference type="ARBA" id="ARBA00022692"/>
    </source>
</evidence>
<keyword evidence="10" id="KW-1185">Reference proteome</keyword>
<evidence type="ECO:0000256" key="1">
    <source>
        <dbReference type="ARBA" id="ARBA00004651"/>
    </source>
</evidence>
<keyword evidence="4" id="KW-1003">Cell membrane</keyword>
<feature type="transmembrane region" description="Helical" evidence="8">
    <location>
        <begin position="91"/>
        <end position="112"/>
    </location>
</feature>
<accession>A0A420EID9</accession>
<evidence type="ECO:0000256" key="6">
    <source>
        <dbReference type="ARBA" id="ARBA00022989"/>
    </source>
</evidence>
<dbReference type="EMBL" id="RAQO01000004">
    <property type="protein sequence ID" value="RKF20455.1"/>
    <property type="molecule type" value="Genomic_DNA"/>
</dbReference>
<feature type="transmembrane region" description="Helical" evidence="8">
    <location>
        <begin position="228"/>
        <end position="248"/>
    </location>
</feature>
<proteinExistence type="inferred from homology"/>
<evidence type="ECO:0000313" key="10">
    <source>
        <dbReference type="Proteomes" id="UP000286482"/>
    </source>
</evidence>
<keyword evidence="3" id="KW-0813">Transport</keyword>